<dbReference type="SMART" id="SM00239">
    <property type="entry name" value="C2"/>
    <property type="match status" value="1"/>
</dbReference>
<keyword evidence="8" id="KW-0395">Inflammatory response</keyword>
<dbReference type="Proteomes" id="UP000838756">
    <property type="component" value="Unassembled WGS sequence"/>
</dbReference>
<dbReference type="GO" id="GO:0043130">
    <property type="term" value="F:ubiquitin binding"/>
    <property type="evidence" value="ECO:0007669"/>
    <property type="project" value="InterPro"/>
</dbReference>
<proteinExistence type="inferred from homology"/>
<dbReference type="GO" id="GO:0031624">
    <property type="term" value="F:ubiquitin conjugating enzyme binding"/>
    <property type="evidence" value="ECO:0007669"/>
    <property type="project" value="TreeGrafter"/>
</dbReference>
<evidence type="ECO:0000256" key="9">
    <source>
        <dbReference type="SAM" id="MobiDB-lite"/>
    </source>
</evidence>
<dbReference type="FunFam" id="1.10.8.10:FF:000036">
    <property type="entry name" value="Toll-interacting protein-like Protein"/>
    <property type="match status" value="1"/>
</dbReference>
<evidence type="ECO:0000313" key="13">
    <source>
        <dbReference type="Proteomes" id="UP000838756"/>
    </source>
</evidence>
<dbReference type="SUPFAM" id="SSF49562">
    <property type="entry name" value="C2 domain (Calcium/lipid-binding domain, CaLB)"/>
    <property type="match status" value="1"/>
</dbReference>
<dbReference type="OrthoDB" id="9942608at2759"/>
<comment type="caution">
    <text evidence="12">The sequence shown here is derived from an EMBL/GenBank/DDBJ whole genome shotgun (WGS) entry which is preliminary data.</text>
</comment>
<dbReference type="GO" id="GO:0045087">
    <property type="term" value="P:innate immune response"/>
    <property type="evidence" value="ECO:0007669"/>
    <property type="project" value="UniProtKB-KW"/>
</dbReference>
<feature type="domain" description="CUE" evidence="11">
    <location>
        <begin position="244"/>
        <end position="287"/>
    </location>
</feature>
<evidence type="ECO:0000256" key="8">
    <source>
        <dbReference type="ARBA" id="ARBA00023198"/>
    </source>
</evidence>
<feature type="compositionally biased region" description="Pro residues" evidence="9">
    <location>
        <begin position="226"/>
        <end position="241"/>
    </location>
</feature>
<dbReference type="SMART" id="SM00546">
    <property type="entry name" value="CUE"/>
    <property type="match status" value="1"/>
</dbReference>
<dbReference type="GO" id="GO:0006914">
    <property type="term" value="P:autophagy"/>
    <property type="evidence" value="ECO:0007669"/>
    <property type="project" value="UniProtKB-KW"/>
</dbReference>
<organism evidence="12 13">
    <name type="scientific">Pararge aegeria aegeria</name>
    <dbReference type="NCBI Taxonomy" id="348720"/>
    <lineage>
        <taxon>Eukaryota</taxon>
        <taxon>Metazoa</taxon>
        <taxon>Ecdysozoa</taxon>
        <taxon>Arthropoda</taxon>
        <taxon>Hexapoda</taxon>
        <taxon>Insecta</taxon>
        <taxon>Pterygota</taxon>
        <taxon>Neoptera</taxon>
        <taxon>Endopterygota</taxon>
        <taxon>Lepidoptera</taxon>
        <taxon>Glossata</taxon>
        <taxon>Ditrysia</taxon>
        <taxon>Papilionoidea</taxon>
        <taxon>Nymphalidae</taxon>
        <taxon>Satyrinae</taxon>
        <taxon>Satyrini</taxon>
        <taxon>Parargina</taxon>
        <taxon>Pararge</taxon>
    </lineage>
</organism>
<dbReference type="PANTHER" id="PTHR16461">
    <property type="entry name" value="TOLL-INTERACTING PROTEIN"/>
    <property type="match status" value="1"/>
</dbReference>
<keyword evidence="7" id="KW-0072">Autophagy</keyword>
<dbReference type="InterPro" id="IPR000008">
    <property type="entry name" value="C2_dom"/>
</dbReference>
<evidence type="ECO:0000256" key="5">
    <source>
        <dbReference type="ARBA" id="ARBA00022737"/>
    </source>
</evidence>
<comment type="subcellular location">
    <subcellularLocation>
        <location evidence="1">Cytoplasm</location>
    </subcellularLocation>
</comment>
<dbReference type="Pfam" id="PF00168">
    <property type="entry name" value="C2"/>
    <property type="match status" value="1"/>
</dbReference>
<evidence type="ECO:0000259" key="11">
    <source>
        <dbReference type="PROSITE" id="PS51140"/>
    </source>
</evidence>
<dbReference type="Pfam" id="PF02845">
    <property type="entry name" value="CUE"/>
    <property type="match status" value="1"/>
</dbReference>
<feature type="domain" description="C2" evidence="10">
    <location>
        <begin position="46"/>
        <end position="163"/>
    </location>
</feature>
<dbReference type="GO" id="GO:0005737">
    <property type="term" value="C:cytoplasm"/>
    <property type="evidence" value="ECO:0007669"/>
    <property type="project" value="UniProtKB-SubCell"/>
</dbReference>
<dbReference type="InterPro" id="IPR003892">
    <property type="entry name" value="CUE"/>
</dbReference>
<gene>
    <name evidence="12" type="primary">jg16921</name>
    <name evidence="12" type="ORF">PAEG_LOCUS26845</name>
</gene>
<name>A0A8S4SMJ0_9NEOP</name>
<evidence type="ECO:0000313" key="12">
    <source>
        <dbReference type="EMBL" id="CAH2268493.1"/>
    </source>
</evidence>
<keyword evidence="5" id="KW-0677">Repeat</keyword>
<sequence>MTSTLPKDRNEERRRRVLLGPLPSGFLRADGTTDTLDADYQAALALQQQLCGATMPAAGPPLTARLSVTIAQAKLVKNYGLTRMDPYVRLRVGHCIYETHTDPSGGKTPRWNKVIHCLLPPGVNSIYLEIFDECSFTMDELIAWTHITIPQAVLNGETHEDWYPLNGKQGDGVEGMINLVLSYSVGPAAVTAYPPMIVVPSAGIGGYTTMSMYPAPMQQPMQAYPQPQPQHPQQPQQPQPVQPVTAEQLQQLEEMFPSIDKEVIKSVLEANRGNKDATINSLLQMSE</sequence>
<dbReference type="CDD" id="cd04016">
    <property type="entry name" value="C2_Tollip"/>
    <property type="match status" value="1"/>
</dbReference>
<dbReference type="FunFam" id="2.60.40.150:FF:000055">
    <property type="entry name" value="Toll-interacting protein-like Protein"/>
    <property type="match status" value="1"/>
</dbReference>
<dbReference type="SUPFAM" id="SSF46934">
    <property type="entry name" value="UBA-like"/>
    <property type="match status" value="1"/>
</dbReference>
<dbReference type="PANTHER" id="PTHR16461:SF5">
    <property type="entry name" value="TOLL-INTERACTING PROTEIN"/>
    <property type="match status" value="1"/>
</dbReference>
<accession>A0A8S4SMJ0</accession>
<evidence type="ECO:0000256" key="3">
    <source>
        <dbReference type="ARBA" id="ARBA00022490"/>
    </source>
</evidence>
<evidence type="ECO:0000259" key="10">
    <source>
        <dbReference type="PROSITE" id="PS50004"/>
    </source>
</evidence>
<keyword evidence="3" id="KW-0963">Cytoplasm</keyword>
<dbReference type="PROSITE" id="PS50004">
    <property type="entry name" value="C2"/>
    <property type="match status" value="1"/>
</dbReference>
<evidence type="ECO:0000256" key="2">
    <source>
        <dbReference type="ARBA" id="ARBA00009278"/>
    </source>
</evidence>
<dbReference type="InterPro" id="IPR041799">
    <property type="entry name" value="TOLIP_CUE"/>
</dbReference>
<dbReference type="Gene3D" id="1.10.8.10">
    <property type="entry name" value="DNA helicase RuvA subunit, C-terminal domain"/>
    <property type="match status" value="1"/>
</dbReference>
<protein>
    <submittedName>
        <fullName evidence="12">Jg16921 protein</fullName>
    </submittedName>
</protein>
<evidence type="ECO:0000256" key="7">
    <source>
        <dbReference type="ARBA" id="ARBA00023006"/>
    </source>
</evidence>
<evidence type="ECO:0000256" key="4">
    <source>
        <dbReference type="ARBA" id="ARBA00022588"/>
    </source>
</evidence>
<dbReference type="InterPro" id="IPR009060">
    <property type="entry name" value="UBA-like_sf"/>
</dbReference>
<dbReference type="EMBL" id="CAKXAJ010026436">
    <property type="protein sequence ID" value="CAH2268493.1"/>
    <property type="molecule type" value="Genomic_DNA"/>
</dbReference>
<reference evidence="12" key="1">
    <citation type="submission" date="2022-03" db="EMBL/GenBank/DDBJ databases">
        <authorList>
            <person name="Lindestad O."/>
        </authorList>
    </citation>
    <scope>NUCLEOTIDE SEQUENCE</scope>
</reference>
<keyword evidence="6" id="KW-0391">Immunity</keyword>
<dbReference type="InterPro" id="IPR035892">
    <property type="entry name" value="C2_domain_sf"/>
</dbReference>
<dbReference type="Gene3D" id="2.60.40.150">
    <property type="entry name" value="C2 domain"/>
    <property type="match status" value="1"/>
</dbReference>
<dbReference type="AlphaFoldDB" id="A0A8S4SMJ0"/>
<dbReference type="GO" id="GO:0006511">
    <property type="term" value="P:ubiquitin-dependent protein catabolic process"/>
    <property type="evidence" value="ECO:0007669"/>
    <property type="project" value="TreeGrafter"/>
</dbReference>
<evidence type="ECO:0000256" key="6">
    <source>
        <dbReference type="ARBA" id="ARBA00022859"/>
    </source>
</evidence>
<keyword evidence="4" id="KW-0399">Innate immunity</keyword>
<dbReference type="PROSITE" id="PS51140">
    <property type="entry name" value="CUE"/>
    <property type="match status" value="1"/>
</dbReference>
<dbReference type="CDD" id="cd14363">
    <property type="entry name" value="CUE_TOLIP"/>
    <property type="match status" value="1"/>
</dbReference>
<comment type="similarity">
    <text evidence="2">Belongs to the tollip family.</text>
</comment>
<evidence type="ECO:0000256" key="1">
    <source>
        <dbReference type="ARBA" id="ARBA00004496"/>
    </source>
</evidence>
<feature type="region of interest" description="Disordered" evidence="9">
    <location>
        <begin position="218"/>
        <end position="247"/>
    </location>
</feature>
<keyword evidence="13" id="KW-1185">Reference proteome</keyword>
<dbReference type="InterPro" id="IPR037301">
    <property type="entry name" value="Tollip_C2"/>
</dbReference>